<dbReference type="EMBL" id="JACASF010000011">
    <property type="protein sequence ID" value="KAF6450551.1"/>
    <property type="molecule type" value="Genomic_DNA"/>
</dbReference>
<dbReference type="AlphaFoldDB" id="A0A7J8FSJ7"/>
<proteinExistence type="predicted"/>
<dbReference type="PANTHER" id="PTHR31635">
    <property type="entry name" value="REVERSE TRANSCRIPTASE DOMAIN-CONTAINING PROTEIN-RELATED"/>
    <property type="match status" value="1"/>
</dbReference>
<dbReference type="PANTHER" id="PTHR31635:SF196">
    <property type="entry name" value="REVERSE TRANSCRIPTASE DOMAIN-CONTAINING PROTEIN-RELATED"/>
    <property type="match status" value="1"/>
</dbReference>
<gene>
    <name evidence="1" type="ORF">HJG59_008418</name>
</gene>
<comment type="caution">
    <text evidence="1">The sequence shown here is derived from an EMBL/GenBank/DDBJ whole genome shotgun (WGS) entry which is preliminary data.</text>
</comment>
<accession>A0A7J8FSJ7</accession>
<protein>
    <submittedName>
        <fullName evidence="1">Uncharacterized protein</fullName>
    </submittedName>
</protein>
<evidence type="ECO:0000313" key="2">
    <source>
        <dbReference type="Proteomes" id="UP000550707"/>
    </source>
</evidence>
<dbReference type="InParanoid" id="A0A7J8FSJ7"/>
<dbReference type="Proteomes" id="UP000550707">
    <property type="component" value="Unassembled WGS sequence"/>
</dbReference>
<reference evidence="1 2" key="1">
    <citation type="journal article" date="2020" name="Nature">
        <title>Six reference-quality genomes reveal evolution of bat adaptations.</title>
        <authorList>
            <person name="Jebb D."/>
            <person name="Huang Z."/>
            <person name="Pippel M."/>
            <person name="Hughes G.M."/>
            <person name="Lavrichenko K."/>
            <person name="Devanna P."/>
            <person name="Winkler S."/>
            <person name="Jermiin L.S."/>
            <person name="Skirmuntt E.C."/>
            <person name="Katzourakis A."/>
            <person name="Burkitt-Gray L."/>
            <person name="Ray D.A."/>
            <person name="Sullivan K.A.M."/>
            <person name="Roscito J.G."/>
            <person name="Kirilenko B.M."/>
            <person name="Davalos L.M."/>
            <person name="Corthals A.P."/>
            <person name="Power M.L."/>
            <person name="Jones G."/>
            <person name="Ransome R.D."/>
            <person name="Dechmann D.K.N."/>
            <person name="Locatelli A.G."/>
            <person name="Puechmaille S.J."/>
            <person name="Fedrigo O."/>
            <person name="Jarvis E.D."/>
            <person name="Hiller M."/>
            <person name="Vernes S.C."/>
            <person name="Myers E.W."/>
            <person name="Teeling E.C."/>
        </authorList>
    </citation>
    <scope>NUCLEOTIDE SEQUENCE [LARGE SCALE GENOMIC DNA]</scope>
    <source>
        <strain evidence="1">MMolMol1</strain>
        <tissue evidence="1">Muscle</tissue>
    </source>
</reference>
<sequence>MNSQKEKQTNKQKNLIYHCSKKKLRYLGINLTKEIKDLFAEDYRTLKKEIKEDIKKWKHIPCSWFGRINIIKMSIMLKAIYRFNAIPIKIPMTYFTEVEQIFQKFIWNQKRSRIATAILKKKDKVGGIRISDIRL</sequence>
<organism evidence="1 2">
    <name type="scientific">Molossus molossus</name>
    <name type="common">Pallas' mastiff bat</name>
    <name type="synonym">Vespertilio molossus</name>
    <dbReference type="NCBI Taxonomy" id="27622"/>
    <lineage>
        <taxon>Eukaryota</taxon>
        <taxon>Metazoa</taxon>
        <taxon>Chordata</taxon>
        <taxon>Craniata</taxon>
        <taxon>Vertebrata</taxon>
        <taxon>Euteleostomi</taxon>
        <taxon>Mammalia</taxon>
        <taxon>Eutheria</taxon>
        <taxon>Laurasiatheria</taxon>
        <taxon>Chiroptera</taxon>
        <taxon>Yangochiroptera</taxon>
        <taxon>Molossidae</taxon>
        <taxon>Molossus</taxon>
    </lineage>
</organism>
<name>A0A7J8FSJ7_MOLMO</name>
<evidence type="ECO:0000313" key="1">
    <source>
        <dbReference type="EMBL" id="KAF6450551.1"/>
    </source>
</evidence>
<keyword evidence="2" id="KW-1185">Reference proteome</keyword>